<dbReference type="EMBL" id="ML978168">
    <property type="protein sequence ID" value="KAF2033212.1"/>
    <property type="molecule type" value="Genomic_DNA"/>
</dbReference>
<accession>A0A9P4LQY0</accession>
<dbReference type="OrthoDB" id="2959108at2759"/>
<gene>
    <name evidence="1" type="ORF">EK21DRAFT_109345</name>
</gene>
<evidence type="ECO:0000313" key="2">
    <source>
        <dbReference type="Proteomes" id="UP000799777"/>
    </source>
</evidence>
<dbReference type="Proteomes" id="UP000799777">
    <property type="component" value="Unassembled WGS sequence"/>
</dbReference>
<reference evidence="1" key="1">
    <citation type="journal article" date="2020" name="Stud. Mycol.">
        <title>101 Dothideomycetes genomes: a test case for predicting lifestyles and emergence of pathogens.</title>
        <authorList>
            <person name="Haridas S."/>
            <person name="Albert R."/>
            <person name="Binder M."/>
            <person name="Bloem J."/>
            <person name="Labutti K."/>
            <person name="Salamov A."/>
            <person name="Andreopoulos B."/>
            <person name="Baker S."/>
            <person name="Barry K."/>
            <person name="Bills G."/>
            <person name="Bluhm B."/>
            <person name="Cannon C."/>
            <person name="Castanera R."/>
            <person name="Culley D."/>
            <person name="Daum C."/>
            <person name="Ezra D."/>
            <person name="Gonzalez J."/>
            <person name="Henrissat B."/>
            <person name="Kuo A."/>
            <person name="Liang C."/>
            <person name="Lipzen A."/>
            <person name="Lutzoni F."/>
            <person name="Magnuson J."/>
            <person name="Mondo S."/>
            <person name="Nolan M."/>
            <person name="Ohm R."/>
            <person name="Pangilinan J."/>
            <person name="Park H.-J."/>
            <person name="Ramirez L."/>
            <person name="Alfaro M."/>
            <person name="Sun H."/>
            <person name="Tritt A."/>
            <person name="Yoshinaga Y."/>
            <person name="Zwiers L.-H."/>
            <person name="Turgeon B."/>
            <person name="Goodwin S."/>
            <person name="Spatafora J."/>
            <person name="Crous P."/>
            <person name="Grigoriev I."/>
        </authorList>
    </citation>
    <scope>NUCLEOTIDE SEQUENCE</scope>
    <source>
        <strain evidence="1">CBS 110217</strain>
    </source>
</reference>
<keyword evidence="2" id="KW-1185">Reference proteome</keyword>
<dbReference type="AlphaFoldDB" id="A0A9P4LQY0"/>
<comment type="caution">
    <text evidence="1">The sequence shown here is derived from an EMBL/GenBank/DDBJ whole genome shotgun (WGS) entry which is preliminary data.</text>
</comment>
<sequence>MVRVVRAEKLKQDHRLRREGCVLFAMLAGGDYDIYGLARCGAATALKAAQAGLGLSLCKSKSQEDCERWTANVLLRYFKKEGVTISIPARFPVFQTLQKYNDPKVLPDNVLQRNAELRPDYKHKVDEVELLLITSHRYNTWGKGYMDWVAPTLLTQALANQNAAPSHDLATWHAIELIGKQGRKKHDDSA</sequence>
<name>A0A9P4LQY0_9PLEO</name>
<evidence type="ECO:0000313" key="1">
    <source>
        <dbReference type="EMBL" id="KAF2033212.1"/>
    </source>
</evidence>
<dbReference type="SUPFAM" id="SSF47807">
    <property type="entry name" value="5' to 3' exonuclease, C-terminal subdomain"/>
    <property type="match status" value="1"/>
</dbReference>
<organism evidence="1 2">
    <name type="scientific">Setomelanomma holmii</name>
    <dbReference type="NCBI Taxonomy" id="210430"/>
    <lineage>
        <taxon>Eukaryota</taxon>
        <taxon>Fungi</taxon>
        <taxon>Dikarya</taxon>
        <taxon>Ascomycota</taxon>
        <taxon>Pezizomycotina</taxon>
        <taxon>Dothideomycetes</taxon>
        <taxon>Pleosporomycetidae</taxon>
        <taxon>Pleosporales</taxon>
        <taxon>Pleosporineae</taxon>
        <taxon>Phaeosphaeriaceae</taxon>
        <taxon>Setomelanomma</taxon>
    </lineage>
</organism>
<protein>
    <submittedName>
        <fullName evidence="1">Uncharacterized protein</fullName>
    </submittedName>
</protein>
<proteinExistence type="predicted"/>
<dbReference type="InterPro" id="IPR036279">
    <property type="entry name" value="5-3_exonuclease_C_sf"/>
</dbReference>